<evidence type="ECO:0000313" key="8">
    <source>
        <dbReference type="EMBL" id="SDY92120.1"/>
    </source>
</evidence>
<dbReference type="SUPFAM" id="SSF50621">
    <property type="entry name" value="Alanine racemase C-terminal domain-like"/>
    <property type="match status" value="1"/>
</dbReference>
<dbReference type="SMART" id="SM01005">
    <property type="entry name" value="Ala_racemase_C"/>
    <property type="match status" value="1"/>
</dbReference>
<dbReference type="AlphaFoldDB" id="A0A1H3NTV0"/>
<organism evidence="8 9">
    <name type="scientific">Proteiniborus ethanoligenes</name>
    <dbReference type="NCBI Taxonomy" id="415015"/>
    <lineage>
        <taxon>Bacteria</taxon>
        <taxon>Bacillati</taxon>
        <taxon>Bacillota</taxon>
        <taxon>Clostridia</taxon>
        <taxon>Eubacteriales</taxon>
        <taxon>Proteiniborus</taxon>
    </lineage>
</organism>
<feature type="modified residue" description="N6-(pyridoxal phosphate)lysine" evidence="4 5">
    <location>
        <position position="41"/>
    </location>
</feature>
<dbReference type="Gene3D" id="2.40.37.10">
    <property type="entry name" value="Lyase, Ornithine Decarboxylase, Chain A, domain 1"/>
    <property type="match status" value="1"/>
</dbReference>
<feature type="binding site" evidence="4 6">
    <location>
        <position position="138"/>
    </location>
    <ligand>
        <name>substrate</name>
    </ligand>
</feature>
<dbReference type="PROSITE" id="PS00395">
    <property type="entry name" value="ALANINE_RACEMASE"/>
    <property type="match status" value="1"/>
</dbReference>
<dbReference type="GO" id="GO:0030632">
    <property type="term" value="P:D-alanine biosynthetic process"/>
    <property type="evidence" value="ECO:0007669"/>
    <property type="project" value="UniProtKB-UniRule"/>
</dbReference>
<dbReference type="GO" id="GO:0008784">
    <property type="term" value="F:alanine racemase activity"/>
    <property type="evidence" value="ECO:0007669"/>
    <property type="project" value="UniProtKB-UniRule"/>
</dbReference>
<name>A0A1H3NTV0_9FIRM</name>
<dbReference type="UniPathway" id="UPA00042">
    <property type="reaction ID" value="UER00497"/>
</dbReference>
<feature type="domain" description="Alanine racemase C-terminal" evidence="7">
    <location>
        <begin position="248"/>
        <end position="373"/>
    </location>
</feature>
<dbReference type="FunFam" id="3.20.20.10:FF:000002">
    <property type="entry name" value="Alanine racemase"/>
    <property type="match status" value="1"/>
</dbReference>
<evidence type="ECO:0000256" key="2">
    <source>
        <dbReference type="ARBA" id="ARBA00022898"/>
    </source>
</evidence>
<accession>A0A1H3NTV0</accession>
<reference evidence="8 9" key="1">
    <citation type="submission" date="2016-10" db="EMBL/GenBank/DDBJ databases">
        <authorList>
            <person name="de Groot N.N."/>
        </authorList>
    </citation>
    <scope>NUCLEOTIDE SEQUENCE [LARGE SCALE GENOMIC DNA]</scope>
    <source>
        <strain evidence="8 9">DSM 21650</strain>
    </source>
</reference>
<keyword evidence="2 4" id="KW-0663">Pyridoxal phosphate</keyword>
<evidence type="ECO:0000313" key="9">
    <source>
        <dbReference type="Proteomes" id="UP000198625"/>
    </source>
</evidence>
<dbReference type="Pfam" id="PF01168">
    <property type="entry name" value="Ala_racemase_N"/>
    <property type="match status" value="1"/>
</dbReference>
<feature type="active site" description="Proton acceptor; specific for L-alanine" evidence="4">
    <location>
        <position position="269"/>
    </location>
</feature>
<keyword evidence="9" id="KW-1185">Reference proteome</keyword>
<evidence type="ECO:0000256" key="1">
    <source>
        <dbReference type="ARBA" id="ARBA00001933"/>
    </source>
</evidence>
<comment type="function">
    <text evidence="4">Catalyzes the interconversion of L-alanine and D-alanine. May also act on other amino acids.</text>
</comment>
<sequence length="402" mass="45288">MDTSILHRDTWLEIHLDKIENNIKQLREYLPPYVKFMAAVKADAYGHGDLQVAKIALKANVDALAVSILSEALYLRKNGIKAPILVLTPILPSDVNIAIEYDISITVFQLSWLKEMRLYKVGRKPLKIHLKIDTGLGRIGLRNKEELEAMLPLLTKEDIVIEGVYTHFATANSKNSAYFNKQLEAFSDMAQWIKSEGLDVSIFHCANSAAALKYSNSFFDMVRIGVAIFGIYPSEDIRKTTPVHLESALSLHSKLLCVKKMKKGSFVGYDTAYETKSNEWIGTVPIGYADGWFRCFQGFHVLVDGQEMPIIGKICMDQFMVRLPEKYAIGTPVVLIGKDGSNEITLEDLANHIGSVPQEIPSMITYRVPKVYYYKGKIVEVLTERSWQPSKYPFNKAIADAK</sequence>
<evidence type="ECO:0000259" key="7">
    <source>
        <dbReference type="SMART" id="SM01005"/>
    </source>
</evidence>
<evidence type="ECO:0000256" key="3">
    <source>
        <dbReference type="ARBA" id="ARBA00023235"/>
    </source>
</evidence>
<keyword evidence="3 4" id="KW-0413">Isomerase</keyword>
<dbReference type="InterPro" id="IPR020622">
    <property type="entry name" value="Ala_racemase_pyridoxalP-BS"/>
</dbReference>
<dbReference type="PRINTS" id="PR00992">
    <property type="entry name" value="ALARACEMASE"/>
</dbReference>
<dbReference type="GO" id="GO:0030170">
    <property type="term" value="F:pyridoxal phosphate binding"/>
    <property type="evidence" value="ECO:0007669"/>
    <property type="project" value="UniProtKB-UniRule"/>
</dbReference>
<feature type="active site" description="Proton acceptor; specific for D-alanine" evidence="4">
    <location>
        <position position="41"/>
    </location>
</feature>
<dbReference type="GO" id="GO:0005829">
    <property type="term" value="C:cytosol"/>
    <property type="evidence" value="ECO:0007669"/>
    <property type="project" value="TreeGrafter"/>
</dbReference>
<feature type="binding site" evidence="4 6">
    <location>
        <position position="316"/>
    </location>
    <ligand>
        <name>substrate</name>
    </ligand>
</feature>
<protein>
    <recommendedName>
        <fullName evidence="4">Alanine racemase</fullName>
        <ecNumber evidence="4">5.1.1.1</ecNumber>
    </recommendedName>
</protein>
<dbReference type="PANTHER" id="PTHR30511:SF0">
    <property type="entry name" value="ALANINE RACEMASE, CATABOLIC-RELATED"/>
    <property type="match status" value="1"/>
</dbReference>
<gene>
    <name evidence="8" type="ORF">SAMN05660462_01246</name>
</gene>
<dbReference type="STRING" id="415015.SAMN05660462_01246"/>
<dbReference type="CDD" id="cd00430">
    <property type="entry name" value="PLPDE_III_AR"/>
    <property type="match status" value="1"/>
</dbReference>
<dbReference type="RefSeq" id="WP_091728700.1">
    <property type="nucleotide sequence ID" value="NZ_FNQE01000011.1"/>
</dbReference>
<dbReference type="HAMAP" id="MF_01201">
    <property type="entry name" value="Ala_racemase"/>
    <property type="match status" value="1"/>
</dbReference>
<dbReference type="EC" id="5.1.1.1" evidence="4"/>
<dbReference type="EMBL" id="FNQE01000011">
    <property type="protein sequence ID" value="SDY92120.1"/>
    <property type="molecule type" value="Genomic_DNA"/>
</dbReference>
<dbReference type="InterPro" id="IPR000821">
    <property type="entry name" value="Ala_racemase"/>
</dbReference>
<evidence type="ECO:0000256" key="4">
    <source>
        <dbReference type="HAMAP-Rule" id="MF_01201"/>
    </source>
</evidence>
<comment type="pathway">
    <text evidence="4">Amino-acid biosynthesis; D-alanine biosynthesis; D-alanine from L-alanine: step 1/1.</text>
</comment>
<evidence type="ECO:0000256" key="6">
    <source>
        <dbReference type="PIRSR" id="PIRSR600821-52"/>
    </source>
</evidence>
<dbReference type="GO" id="GO:0009252">
    <property type="term" value="P:peptidoglycan biosynthetic process"/>
    <property type="evidence" value="ECO:0007669"/>
    <property type="project" value="TreeGrafter"/>
</dbReference>
<dbReference type="PANTHER" id="PTHR30511">
    <property type="entry name" value="ALANINE RACEMASE"/>
    <property type="match status" value="1"/>
</dbReference>
<dbReference type="InterPro" id="IPR009006">
    <property type="entry name" value="Ala_racemase/Decarboxylase_C"/>
</dbReference>
<dbReference type="InterPro" id="IPR029066">
    <property type="entry name" value="PLP-binding_barrel"/>
</dbReference>
<dbReference type="Gene3D" id="3.20.20.10">
    <property type="entry name" value="Alanine racemase"/>
    <property type="match status" value="1"/>
</dbReference>
<dbReference type="SUPFAM" id="SSF51419">
    <property type="entry name" value="PLP-binding barrel"/>
    <property type="match status" value="1"/>
</dbReference>
<comment type="similarity">
    <text evidence="4">Belongs to the alanine racemase family.</text>
</comment>
<dbReference type="Proteomes" id="UP000198625">
    <property type="component" value="Unassembled WGS sequence"/>
</dbReference>
<dbReference type="InterPro" id="IPR001608">
    <property type="entry name" value="Ala_racemase_N"/>
</dbReference>
<dbReference type="Pfam" id="PF00842">
    <property type="entry name" value="Ala_racemase_C"/>
    <property type="match status" value="1"/>
</dbReference>
<evidence type="ECO:0000256" key="5">
    <source>
        <dbReference type="PIRSR" id="PIRSR600821-50"/>
    </source>
</evidence>
<dbReference type="NCBIfam" id="TIGR00492">
    <property type="entry name" value="alr"/>
    <property type="match status" value="1"/>
</dbReference>
<comment type="catalytic activity">
    <reaction evidence="4">
        <text>L-alanine = D-alanine</text>
        <dbReference type="Rhea" id="RHEA:20249"/>
        <dbReference type="ChEBI" id="CHEBI:57416"/>
        <dbReference type="ChEBI" id="CHEBI:57972"/>
        <dbReference type="EC" id="5.1.1.1"/>
    </reaction>
</comment>
<dbReference type="OrthoDB" id="9813814at2"/>
<dbReference type="InterPro" id="IPR011079">
    <property type="entry name" value="Ala_racemase_C"/>
</dbReference>
<comment type="cofactor">
    <cofactor evidence="1 4 5">
        <name>pyridoxal 5'-phosphate</name>
        <dbReference type="ChEBI" id="CHEBI:597326"/>
    </cofactor>
</comment>
<proteinExistence type="inferred from homology"/>